<keyword evidence="2" id="KW-0812">Transmembrane</keyword>
<dbReference type="InterPro" id="IPR019196">
    <property type="entry name" value="ABC_transp_unknown"/>
</dbReference>
<name>A0A2S2E4K1_9ALTE</name>
<accession>A0A2S2E4K1</accession>
<feature type="domain" description="ABC-type uncharacterised transport system" evidence="3">
    <location>
        <begin position="190"/>
        <end position="468"/>
    </location>
</feature>
<proteinExistence type="predicted"/>
<organism evidence="5 6">
    <name type="scientific">Saliniradius amylolyticus</name>
    <dbReference type="NCBI Taxonomy" id="2183582"/>
    <lineage>
        <taxon>Bacteria</taxon>
        <taxon>Pseudomonadati</taxon>
        <taxon>Pseudomonadota</taxon>
        <taxon>Gammaproteobacteria</taxon>
        <taxon>Alteromonadales</taxon>
        <taxon>Alteromonadaceae</taxon>
        <taxon>Saliniradius</taxon>
    </lineage>
</organism>
<keyword evidence="6" id="KW-1185">Reference proteome</keyword>
<keyword evidence="2" id="KW-1133">Transmembrane helix</keyword>
<gene>
    <name evidence="5" type="ORF">HMF8227_02128</name>
</gene>
<sequence length="610" mass="67198">MIKNLKAYAVGLLLLLVLITLVMVNNQILDETRLDLTENQVYSLSQGSVEILEQLEEPVHLYYFFSDSASEGMTGLRNYANRVESLLKEYVSASEGKLILHKIDPEPFSEAEDRASRFGLTAASIGPAGEAVYFGLGARNTLDDEAQIPFFDPQQEELLEYQLTKLIYQLSDPEPVQVTLLTDVAINGGQNPMTGQRQPAWTAFEQLQQLYNLTVIGADAKSIPEQTDVLVVLHPQGFSDSLMFSIDQYALAGGRVLAFVDPHHESDPMAAMGGANPSEFGPLLQSWGVSLSDEVVLDGTAGLEIRTATGSQRHLGYLGLGEAEISDEDVITQSLELVNGASFGALTQLEQAQSQWEPLLLSTDNASLLAASEYATTRDVVKLGRAFSPDSEVKTLAARISGKAHSAFDKAPEGMDVDRPLDETDSLNVILVADSDLLNDRFWVSKSQFFGQSIVTPFANNGDLLVNAVENLGGSDALISIRSRGTYSRPFTVVEELTARAEQTFRQQEQRLQQQLQETEQKLAQLQGQQSETGALVLNPEQQQTLDEFTEQRIEIRQQLREVRHKLDKDIEQLGSWLKFINIALAPLCLVLILAGVARLTRRNAKEVLS</sequence>
<dbReference type="Pfam" id="PF23357">
    <property type="entry name" value="DUF7088"/>
    <property type="match status" value="1"/>
</dbReference>
<dbReference type="Proteomes" id="UP000245728">
    <property type="component" value="Chromosome"/>
</dbReference>
<keyword evidence="2" id="KW-0472">Membrane</keyword>
<dbReference type="EMBL" id="CP029347">
    <property type="protein sequence ID" value="AWL12586.1"/>
    <property type="molecule type" value="Genomic_DNA"/>
</dbReference>
<evidence type="ECO:0000313" key="5">
    <source>
        <dbReference type="EMBL" id="AWL12586.1"/>
    </source>
</evidence>
<dbReference type="AlphaFoldDB" id="A0A2S2E4K1"/>
<dbReference type="RefSeq" id="WP_109340145.1">
    <property type="nucleotide sequence ID" value="NZ_CP029347.1"/>
</dbReference>
<feature type="coiled-coil region" evidence="1">
    <location>
        <begin position="498"/>
        <end position="566"/>
    </location>
</feature>
<evidence type="ECO:0000259" key="4">
    <source>
        <dbReference type="Pfam" id="PF23357"/>
    </source>
</evidence>
<dbReference type="InterPro" id="IPR055396">
    <property type="entry name" value="DUF7088"/>
</dbReference>
<feature type="transmembrane region" description="Helical" evidence="2">
    <location>
        <begin position="577"/>
        <end position="597"/>
    </location>
</feature>
<protein>
    <submittedName>
        <fullName evidence="5">Uncharacterized protein</fullName>
    </submittedName>
</protein>
<evidence type="ECO:0000256" key="1">
    <source>
        <dbReference type="SAM" id="Coils"/>
    </source>
</evidence>
<evidence type="ECO:0000256" key="2">
    <source>
        <dbReference type="SAM" id="Phobius"/>
    </source>
</evidence>
<reference evidence="5 6" key="1">
    <citation type="submission" date="2018-05" db="EMBL/GenBank/DDBJ databases">
        <title>Salinimonas sp. HMF8227 Genome sequencing and assembly.</title>
        <authorList>
            <person name="Kang H."/>
            <person name="Kang J."/>
            <person name="Cha I."/>
            <person name="Kim H."/>
            <person name="Joh K."/>
        </authorList>
    </citation>
    <scope>NUCLEOTIDE SEQUENCE [LARGE SCALE GENOMIC DNA]</scope>
    <source>
        <strain evidence="5 6">HMF8227</strain>
    </source>
</reference>
<dbReference type="OrthoDB" id="9777219at2"/>
<feature type="domain" description="DUF7088" evidence="4">
    <location>
        <begin position="38"/>
        <end position="136"/>
    </location>
</feature>
<evidence type="ECO:0000313" key="6">
    <source>
        <dbReference type="Proteomes" id="UP000245728"/>
    </source>
</evidence>
<dbReference type="KEGG" id="salh:HMF8227_02128"/>
<dbReference type="Pfam" id="PF09822">
    <property type="entry name" value="ABC_transp_aux"/>
    <property type="match status" value="1"/>
</dbReference>
<keyword evidence="1" id="KW-0175">Coiled coil</keyword>
<evidence type="ECO:0000259" key="3">
    <source>
        <dbReference type="Pfam" id="PF09822"/>
    </source>
</evidence>